<accession>A0A0N9VZD8</accession>
<dbReference type="PANTHER" id="PTHR34387:SF1">
    <property type="entry name" value="PERIPLASMIC IMMUNOGENIC PROTEIN"/>
    <property type="match status" value="1"/>
</dbReference>
<evidence type="ECO:0000313" key="3">
    <source>
        <dbReference type="Proteomes" id="UP000064939"/>
    </source>
</evidence>
<dbReference type="Pfam" id="PF04402">
    <property type="entry name" value="SIMPL"/>
    <property type="match status" value="1"/>
</dbReference>
<dbReference type="Gene3D" id="3.30.110.170">
    <property type="entry name" value="Protein of unknown function (DUF541), domain 1"/>
    <property type="match status" value="1"/>
</dbReference>
<dbReference type="GO" id="GO:0006974">
    <property type="term" value="P:DNA damage response"/>
    <property type="evidence" value="ECO:0007669"/>
    <property type="project" value="TreeGrafter"/>
</dbReference>
<keyword evidence="1" id="KW-0732">Signal</keyword>
<dbReference type="InterPro" id="IPR052022">
    <property type="entry name" value="26kDa_periplasmic_antigen"/>
</dbReference>
<dbReference type="OrthoDB" id="7062395at2"/>
<evidence type="ECO:0000256" key="1">
    <source>
        <dbReference type="SAM" id="SignalP"/>
    </source>
</evidence>
<dbReference type="InterPro" id="IPR007497">
    <property type="entry name" value="SIMPL/DUF541"/>
</dbReference>
<protein>
    <submittedName>
        <fullName evidence="2">Uncharacterized protein</fullName>
    </submittedName>
</protein>
<gene>
    <name evidence="2" type="ORF">AOY20_08435</name>
</gene>
<dbReference type="PANTHER" id="PTHR34387">
    <property type="entry name" value="SLR1258 PROTEIN"/>
    <property type="match status" value="1"/>
</dbReference>
<proteinExistence type="predicted"/>
<dbReference type="EMBL" id="CP012808">
    <property type="protein sequence ID" value="ALH95551.1"/>
    <property type="molecule type" value="Genomic_DNA"/>
</dbReference>
<dbReference type="STRING" id="1324350.AOY20_08435"/>
<feature type="signal peptide" evidence="1">
    <location>
        <begin position="1"/>
        <end position="23"/>
    </location>
</feature>
<organism evidence="2 3">
    <name type="scientific">Acinetobacter equi</name>
    <dbReference type="NCBI Taxonomy" id="1324350"/>
    <lineage>
        <taxon>Bacteria</taxon>
        <taxon>Pseudomonadati</taxon>
        <taxon>Pseudomonadota</taxon>
        <taxon>Gammaproteobacteria</taxon>
        <taxon>Moraxellales</taxon>
        <taxon>Moraxellaceae</taxon>
        <taxon>Acinetobacter</taxon>
    </lineage>
</organism>
<dbReference type="Proteomes" id="UP000064939">
    <property type="component" value="Chromosome"/>
</dbReference>
<dbReference type="Gene3D" id="3.30.70.2970">
    <property type="entry name" value="Protein of unknown function (DUF541), domain 2"/>
    <property type="match status" value="1"/>
</dbReference>
<evidence type="ECO:0000313" key="2">
    <source>
        <dbReference type="EMBL" id="ALH95551.1"/>
    </source>
</evidence>
<feature type="chain" id="PRO_5006039709" evidence="1">
    <location>
        <begin position="24"/>
        <end position="233"/>
    </location>
</feature>
<sequence length="233" mass="26253">MYNITKLPIIFSIFMGTTIFTHASDTINYNIANIQSESSRDVSNDEMYAVLYIEQSNKQPAQLASQINSLMNKALTTAQKYPSVKTNTGSQSSYPVYDNDNKKLKEWRSRAEIQIKSTDFQATSQLISELQKNFQTQSINFSVSENQRKKVENELLVEASKNFQQRAQSLAEAWNKNGYHLVNINLNTNTQYQAPIVMRAASAKFATDSIPEQNVASGETKIVVNANGTIQFK</sequence>
<keyword evidence="3" id="KW-1185">Reference proteome</keyword>
<dbReference type="AlphaFoldDB" id="A0A0N9VZD8"/>
<name>A0A0N9VZD8_9GAMM</name>
<reference evidence="2 3" key="1">
    <citation type="journal article" date="2015" name="Int. J. Syst. Evol. Microbiol.">
        <title>Acinetobacter equi sp. nov. isolated from horse faeces.</title>
        <authorList>
            <person name="Poppel M.T."/>
            <person name="Skiebe E."/>
            <person name="Laue M."/>
            <person name="Bergmann H."/>
            <person name="Ebersberger I."/>
            <person name="Garn T."/>
            <person name="Fruth A."/>
            <person name="Baumgardt S."/>
            <person name="Busse H.J."/>
            <person name="Wilharm G."/>
        </authorList>
    </citation>
    <scope>NUCLEOTIDE SEQUENCE [LARGE SCALE GENOMIC DNA]</scope>
    <source>
        <strain evidence="2 3">114</strain>
    </source>
</reference>
<dbReference type="KEGG" id="aei:AOY20_08435"/>